<evidence type="ECO:0000313" key="3">
    <source>
        <dbReference type="Proteomes" id="UP000011135"/>
    </source>
</evidence>
<dbReference type="eggNOG" id="ENOG502ZJYG">
    <property type="taxonomic scope" value="Bacteria"/>
</dbReference>
<sequence length="295" mass="34909">MKTNSKFLVVVLALFSTSGVAAQGVTYDEGNEFILAETKQVNQFFRRFNGEEDYEGKRFSTNDPRYQQADMRRMYISNLFDNLDAGMVDSLKGSFIYTVTREKDPKFLNHRRNDWYAQLDVIIKYEKKERPCTLFLKMERENMGTKWVLANVYFKPFITLFKGVDFFGGAAQASVDESSPYLHPKSHEINFINLKKAFTRLDEIEKYAANEYNPDFLTLFIYELKRGNAEFLEVKNLKFHFFQIDNWYFEVSKVNRKSTNSGWLITELMRVAEKDKEILRKYIFFHENNHLPYSP</sequence>
<dbReference type="Proteomes" id="UP000011135">
    <property type="component" value="Unassembled WGS sequence"/>
</dbReference>
<comment type="caution">
    <text evidence="2">The sequence shown here is derived from an EMBL/GenBank/DDBJ whole genome shotgun (WGS) entry which is preliminary data.</text>
</comment>
<gene>
    <name evidence="2" type="ORF">C900_05588</name>
</gene>
<dbReference type="PATRIC" id="fig|1237149.3.peg.4967"/>
<feature type="chain" id="PRO_5003993197" evidence="1">
    <location>
        <begin position="23"/>
        <end position="295"/>
    </location>
</feature>
<evidence type="ECO:0000256" key="1">
    <source>
        <dbReference type="SAM" id="SignalP"/>
    </source>
</evidence>
<keyword evidence="1" id="KW-0732">Signal</keyword>
<keyword evidence="3" id="KW-1185">Reference proteome</keyword>
<accession>L8JJB9</accession>
<feature type="signal peptide" evidence="1">
    <location>
        <begin position="1"/>
        <end position="22"/>
    </location>
</feature>
<dbReference type="OrthoDB" id="976741at2"/>
<dbReference type="AlphaFoldDB" id="L8JJB9"/>
<dbReference type="RefSeq" id="WP_009582689.1">
    <property type="nucleotide sequence ID" value="NZ_AMZN01000087.1"/>
</dbReference>
<proteinExistence type="predicted"/>
<dbReference type="EMBL" id="AMZN01000087">
    <property type="protein sequence ID" value="ELR68895.1"/>
    <property type="molecule type" value="Genomic_DNA"/>
</dbReference>
<dbReference type="STRING" id="1237149.C900_05588"/>
<organism evidence="2 3">
    <name type="scientific">Fulvivirga imtechensis AK7</name>
    <dbReference type="NCBI Taxonomy" id="1237149"/>
    <lineage>
        <taxon>Bacteria</taxon>
        <taxon>Pseudomonadati</taxon>
        <taxon>Bacteroidota</taxon>
        <taxon>Cytophagia</taxon>
        <taxon>Cytophagales</taxon>
        <taxon>Fulvivirgaceae</taxon>
        <taxon>Fulvivirga</taxon>
    </lineage>
</organism>
<evidence type="ECO:0000313" key="2">
    <source>
        <dbReference type="EMBL" id="ELR68895.1"/>
    </source>
</evidence>
<reference evidence="2 3" key="1">
    <citation type="submission" date="2012-12" db="EMBL/GenBank/DDBJ databases">
        <title>Genome assembly of Fulvivirga imtechensis AK7.</title>
        <authorList>
            <person name="Nupur N."/>
            <person name="Khatri I."/>
            <person name="Kumar R."/>
            <person name="Subramanian S."/>
            <person name="Pinnaka A."/>
        </authorList>
    </citation>
    <scope>NUCLEOTIDE SEQUENCE [LARGE SCALE GENOMIC DNA]</scope>
    <source>
        <strain evidence="2 3">AK7</strain>
    </source>
</reference>
<protein>
    <submittedName>
        <fullName evidence="2">Uncharacterized protein</fullName>
    </submittedName>
</protein>
<name>L8JJB9_9BACT</name>